<feature type="transmembrane region" description="Helical" evidence="13">
    <location>
        <begin position="394"/>
        <end position="415"/>
    </location>
</feature>
<feature type="transmembrane region" description="Helical" evidence="13">
    <location>
        <begin position="333"/>
        <end position="360"/>
    </location>
</feature>
<dbReference type="GO" id="GO:0015369">
    <property type="term" value="F:calcium:proton antiporter activity"/>
    <property type="evidence" value="ECO:0007669"/>
    <property type="project" value="UniProtKB-UniRule"/>
</dbReference>
<accession>A0A2I0A9R8</accession>
<dbReference type="InterPro" id="IPR004713">
    <property type="entry name" value="CaH_exchang"/>
</dbReference>
<keyword evidence="10 13" id="KW-0406">Ion transport</keyword>
<evidence type="ECO:0000256" key="10">
    <source>
        <dbReference type="ARBA" id="ARBA00023065"/>
    </source>
</evidence>
<evidence type="ECO:0000256" key="4">
    <source>
        <dbReference type="ARBA" id="ARBA00022449"/>
    </source>
</evidence>
<evidence type="ECO:0000313" key="16">
    <source>
        <dbReference type="Proteomes" id="UP000236161"/>
    </source>
</evidence>
<dbReference type="Gene3D" id="1.20.1420.30">
    <property type="entry name" value="NCX, central ion-binding region"/>
    <property type="match status" value="1"/>
</dbReference>
<keyword evidence="4 13" id="KW-0050">Antiport</keyword>
<evidence type="ECO:0000256" key="11">
    <source>
        <dbReference type="ARBA" id="ARBA00023136"/>
    </source>
</evidence>
<keyword evidence="6 13" id="KW-0109">Calcium transport</keyword>
<dbReference type="InterPro" id="IPR004837">
    <property type="entry name" value="NaCa_Exmemb"/>
</dbReference>
<keyword evidence="16" id="KW-1185">Reference proteome</keyword>
<keyword evidence="8 13" id="KW-0106">Calcium</keyword>
<dbReference type="AlphaFoldDB" id="A0A2I0A9R8"/>
<evidence type="ECO:0000256" key="1">
    <source>
        <dbReference type="ARBA" id="ARBA00004128"/>
    </source>
</evidence>
<dbReference type="OrthoDB" id="1699231at2759"/>
<feature type="domain" description="Sodium/calcium exchanger membrane region" evidence="14">
    <location>
        <begin position="270"/>
        <end position="411"/>
    </location>
</feature>
<feature type="transmembrane region" description="Helical" evidence="13">
    <location>
        <begin position="110"/>
        <end position="132"/>
    </location>
</feature>
<comment type="similarity">
    <text evidence="2">Belongs to the Ca(2+):cation antiporter (CaCA) (TC 2.A.19) family. Cation/proton exchanger (CAX) subfamily.</text>
</comment>
<comment type="function">
    <text evidence="12 13">Vacuolar cation/proton exchanger (CAX). Translocates Ca(2+) and other metal ions into vacuoles using the proton gradient formed by H(+)-ATPase and H(+)-pyrophosphatase.</text>
</comment>
<keyword evidence="3 13" id="KW-0813">Transport</keyword>
<keyword evidence="5 13" id="KW-0926">Vacuole</keyword>
<dbReference type="Pfam" id="PF01699">
    <property type="entry name" value="Na_Ca_ex"/>
    <property type="match status" value="2"/>
</dbReference>
<dbReference type="GO" id="GO:0006874">
    <property type="term" value="P:intracellular calcium ion homeostasis"/>
    <property type="evidence" value="ECO:0007669"/>
    <property type="project" value="TreeGrafter"/>
</dbReference>
<evidence type="ECO:0000259" key="14">
    <source>
        <dbReference type="Pfam" id="PF01699"/>
    </source>
</evidence>
<keyword evidence="7 13" id="KW-0812">Transmembrane</keyword>
<feature type="transmembrane region" description="Helical" evidence="13">
    <location>
        <begin position="214"/>
        <end position="233"/>
    </location>
</feature>
<feature type="transmembrane region" description="Helical" evidence="13">
    <location>
        <begin position="366"/>
        <end position="387"/>
    </location>
</feature>
<feature type="transmembrane region" description="Helical" evidence="13">
    <location>
        <begin position="144"/>
        <end position="166"/>
    </location>
</feature>
<dbReference type="InterPro" id="IPR044880">
    <property type="entry name" value="NCX_ion-bd_dom_sf"/>
</dbReference>
<dbReference type="PANTHER" id="PTHR31503">
    <property type="entry name" value="VACUOLAR CALCIUM ION TRANSPORTER"/>
    <property type="match status" value="1"/>
</dbReference>
<sequence>MDPELNGEDLYDSPLGVRQMHTFEHIGPLAAVAQSFGPRRAHNRLLMSIYIVVFKAKINILLPFGPLAVILHYLTQKHGWIFFFSLVGITPLAERLGYATEQLACYTGPTIGGLLNATFGNATEMIISIYALKNGMIRVVQQSLLGSILSNMLLVLGCAFFCGGIVHSDKDQVFNKAAAMVNSGLLLMAVMGLTFPAVLHFTHSEVQYGKSEVSLSRFSSCVMLVAYASYLVFQIKSRHNLYSPLDEEDTQNDDDSIEDDIPEITLWESVSWLAVLTTWVSILSGYLVDAIQGASEAMSMPVAFISVVLLPIVGNAAEHASAIMFAIKNKLDITLGVAIGSSTQISMFLIPFCVVIGWMMGQDMDLNFQLFETATLFVTVLVVAFMLQEGTANYFKGLMLILCYFIVAASFFVHIDPAATQPAVSSGWQKPSKSSN</sequence>
<dbReference type="InterPro" id="IPR004798">
    <property type="entry name" value="CAX-like"/>
</dbReference>
<dbReference type="FunFam" id="1.20.1420.30:FF:000008">
    <property type="entry name" value="Vacuolar cation/proton exchanger"/>
    <property type="match status" value="1"/>
</dbReference>
<dbReference type="EMBL" id="KZ452008">
    <property type="protein sequence ID" value="PKA52299.1"/>
    <property type="molecule type" value="Genomic_DNA"/>
</dbReference>
<evidence type="ECO:0000256" key="8">
    <source>
        <dbReference type="ARBA" id="ARBA00022837"/>
    </source>
</evidence>
<protein>
    <recommendedName>
        <fullName evidence="13">Vacuolar cation/proton exchanger</fullName>
    </recommendedName>
</protein>
<dbReference type="GO" id="GO:0009705">
    <property type="term" value="C:plant-type vacuole membrane"/>
    <property type="evidence" value="ECO:0007669"/>
    <property type="project" value="UniProtKB-ARBA"/>
</dbReference>
<proteinExistence type="inferred from homology"/>
<evidence type="ECO:0000256" key="12">
    <source>
        <dbReference type="ARBA" id="ARBA00025327"/>
    </source>
</evidence>
<feature type="transmembrane region" description="Helical" evidence="13">
    <location>
        <begin position="49"/>
        <end position="74"/>
    </location>
</feature>
<feature type="domain" description="Sodium/calcium exchanger membrane region" evidence="14">
    <location>
        <begin position="80"/>
        <end position="235"/>
    </location>
</feature>
<dbReference type="NCBIfam" id="TIGR00846">
    <property type="entry name" value="caca2"/>
    <property type="match status" value="1"/>
</dbReference>
<comment type="subcellular location">
    <subcellularLocation>
        <location evidence="1">Vacuole membrane</location>
        <topology evidence="1">Multi-pass membrane protein</topology>
    </subcellularLocation>
</comment>
<evidence type="ECO:0000256" key="2">
    <source>
        <dbReference type="ARBA" id="ARBA00008248"/>
    </source>
</evidence>
<organism evidence="15 16">
    <name type="scientific">Apostasia shenzhenica</name>
    <dbReference type="NCBI Taxonomy" id="1088818"/>
    <lineage>
        <taxon>Eukaryota</taxon>
        <taxon>Viridiplantae</taxon>
        <taxon>Streptophyta</taxon>
        <taxon>Embryophyta</taxon>
        <taxon>Tracheophyta</taxon>
        <taxon>Spermatophyta</taxon>
        <taxon>Magnoliopsida</taxon>
        <taxon>Liliopsida</taxon>
        <taxon>Asparagales</taxon>
        <taxon>Orchidaceae</taxon>
        <taxon>Apostasioideae</taxon>
        <taxon>Apostasia</taxon>
    </lineage>
</organism>
<gene>
    <name evidence="15" type="primary">CAX2</name>
    <name evidence="15" type="ORF">AXF42_Ash010195</name>
</gene>
<evidence type="ECO:0000313" key="15">
    <source>
        <dbReference type="EMBL" id="PKA52299.1"/>
    </source>
</evidence>
<evidence type="ECO:0000256" key="6">
    <source>
        <dbReference type="ARBA" id="ARBA00022568"/>
    </source>
</evidence>
<keyword evidence="11 13" id="KW-0472">Membrane</keyword>
<dbReference type="FunFam" id="1.20.1420.30:FF:000012">
    <property type="entry name" value="Vacuolar cation/proton exchanger"/>
    <property type="match status" value="1"/>
</dbReference>
<dbReference type="NCBIfam" id="TIGR00378">
    <property type="entry name" value="cax"/>
    <property type="match status" value="1"/>
</dbReference>
<evidence type="ECO:0000256" key="7">
    <source>
        <dbReference type="ARBA" id="ARBA00022692"/>
    </source>
</evidence>
<evidence type="ECO:0000256" key="9">
    <source>
        <dbReference type="ARBA" id="ARBA00022989"/>
    </source>
</evidence>
<evidence type="ECO:0000256" key="5">
    <source>
        <dbReference type="ARBA" id="ARBA00022554"/>
    </source>
</evidence>
<dbReference type="Proteomes" id="UP000236161">
    <property type="component" value="Unassembled WGS sequence"/>
</dbReference>
<feature type="transmembrane region" description="Helical" evidence="13">
    <location>
        <begin position="80"/>
        <end position="98"/>
    </location>
</feature>
<feature type="transmembrane region" description="Helical" evidence="13">
    <location>
        <begin position="300"/>
        <end position="326"/>
    </location>
</feature>
<feature type="transmembrane region" description="Helical" evidence="13">
    <location>
        <begin position="178"/>
        <end position="202"/>
    </location>
</feature>
<dbReference type="PANTHER" id="PTHR31503:SF22">
    <property type="entry name" value="VACUOLAR CALCIUM ION TRANSPORTER"/>
    <property type="match status" value="1"/>
</dbReference>
<keyword evidence="9 13" id="KW-1133">Transmembrane helix</keyword>
<name>A0A2I0A9R8_9ASPA</name>
<reference evidence="15 16" key="1">
    <citation type="journal article" date="2017" name="Nature">
        <title>The Apostasia genome and the evolution of orchids.</title>
        <authorList>
            <person name="Zhang G.Q."/>
            <person name="Liu K.W."/>
            <person name="Li Z."/>
            <person name="Lohaus R."/>
            <person name="Hsiao Y.Y."/>
            <person name="Niu S.C."/>
            <person name="Wang J.Y."/>
            <person name="Lin Y.C."/>
            <person name="Xu Q."/>
            <person name="Chen L.J."/>
            <person name="Yoshida K."/>
            <person name="Fujiwara S."/>
            <person name="Wang Z.W."/>
            <person name="Zhang Y.Q."/>
            <person name="Mitsuda N."/>
            <person name="Wang M."/>
            <person name="Liu G.H."/>
            <person name="Pecoraro L."/>
            <person name="Huang H.X."/>
            <person name="Xiao X.J."/>
            <person name="Lin M."/>
            <person name="Wu X.Y."/>
            <person name="Wu W.L."/>
            <person name="Chen Y.Y."/>
            <person name="Chang S.B."/>
            <person name="Sakamoto S."/>
            <person name="Ohme-Takagi M."/>
            <person name="Yagi M."/>
            <person name="Zeng S.J."/>
            <person name="Shen C.Y."/>
            <person name="Yeh C.M."/>
            <person name="Luo Y.B."/>
            <person name="Tsai W.C."/>
            <person name="Van de Peer Y."/>
            <person name="Liu Z.J."/>
        </authorList>
    </citation>
    <scope>NUCLEOTIDE SEQUENCE [LARGE SCALE GENOMIC DNA]</scope>
    <source>
        <strain evidence="16">cv. Shenzhen</strain>
        <tissue evidence="15">Stem</tissue>
    </source>
</reference>
<evidence type="ECO:0000256" key="3">
    <source>
        <dbReference type="ARBA" id="ARBA00022448"/>
    </source>
</evidence>
<feature type="transmembrane region" description="Helical" evidence="13">
    <location>
        <begin position="270"/>
        <end position="288"/>
    </location>
</feature>
<evidence type="ECO:0000256" key="13">
    <source>
        <dbReference type="RuleBase" id="RU365028"/>
    </source>
</evidence>